<protein>
    <submittedName>
        <fullName evidence="3">Armadillo repeat-containing protein 6</fullName>
    </submittedName>
</protein>
<reference evidence="1 2" key="1">
    <citation type="submission" date="2018-11" db="EMBL/GenBank/DDBJ databases">
        <authorList>
            <consortium name="Pathogen Informatics"/>
        </authorList>
    </citation>
    <scope>NUCLEOTIDE SEQUENCE [LARGE SCALE GENOMIC DNA]</scope>
</reference>
<evidence type="ECO:0000313" key="1">
    <source>
        <dbReference type="EMBL" id="VDP21808.1"/>
    </source>
</evidence>
<reference evidence="3" key="2">
    <citation type="submission" date="2019-09" db="UniProtKB">
        <authorList>
            <consortium name="WormBaseParasite"/>
        </authorList>
    </citation>
    <scope>IDENTIFICATION</scope>
</reference>
<gene>
    <name evidence="1" type="ORF">HPBE_LOCUS20784</name>
</gene>
<evidence type="ECO:0000313" key="3">
    <source>
        <dbReference type="WBParaSite" id="HPBE_0002078501-mRNA-1"/>
    </source>
</evidence>
<dbReference type="WBParaSite" id="HPBE_0002078501-mRNA-1">
    <property type="protein sequence ID" value="HPBE_0002078501-mRNA-1"/>
    <property type="gene ID" value="HPBE_0002078501"/>
</dbReference>
<accession>A0A3P8CL75</accession>
<sequence>MRLIFDAEICEALELLLATLSKEQGFQEVVDCITAWQDLVDSGDSALRPLLECLEESDAVVLQRAVAVVNALIRHAPDEAQAFRIKNELSEGSLHWGRWDRKCWRHLRASVRENTEDVVSVPSDKRSMWGERRPAVWTDEPVLLLEDIHAPEEERRPNKSERLHGTEPTVLYAVVVFSKSTPKPAVLPKKLNLHFK</sequence>
<dbReference type="AlphaFoldDB" id="A0A3P8CL75"/>
<dbReference type="Proteomes" id="UP000050761">
    <property type="component" value="Unassembled WGS sequence"/>
</dbReference>
<dbReference type="EMBL" id="UZAH01032439">
    <property type="protein sequence ID" value="VDP21808.1"/>
    <property type="molecule type" value="Genomic_DNA"/>
</dbReference>
<dbReference type="OrthoDB" id="26518at2759"/>
<keyword evidence="2" id="KW-1185">Reference proteome</keyword>
<evidence type="ECO:0000313" key="2">
    <source>
        <dbReference type="Proteomes" id="UP000050761"/>
    </source>
</evidence>
<organism evidence="1">
    <name type="scientific">Heligmosomoides polygyrus</name>
    <name type="common">Parasitic roundworm</name>
    <dbReference type="NCBI Taxonomy" id="6339"/>
    <lineage>
        <taxon>Eukaryota</taxon>
        <taxon>Metazoa</taxon>
        <taxon>Ecdysozoa</taxon>
        <taxon>Nematoda</taxon>
        <taxon>Chromadorea</taxon>
        <taxon>Rhabditida</taxon>
        <taxon>Rhabditina</taxon>
        <taxon>Rhabditomorpha</taxon>
        <taxon>Strongyloidea</taxon>
        <taxon>Heligmosomidae</taxon>
        <taxon>Heligmosomoides</taxon>
    </lineage>
</organism>
<proteinExistence type="predicted"/>
<dbReference type="InterPro" id="IPR011989">
    <property type="entry name" value="ARM-like"/>
</dbReference>
<name>A0A3P8CL75_HELPZ</name>
<dbReference type="Gene3D" id="1.25.10.10">
    <property type="entry name" value="Leucine-rich Repeat Variant"/>
    <property type="match status" value="1"/>
</dbReference>